<feature type="domain" description="Orn/Lys/Arg decarboxylase C-terminal" evidence="8">
    <location>
        <begin position="375"/>
        <end position="444"/>
    </location>
</feature>
<evidence type="ECO:0000256" key="1">
    <source>
        <dbReference type="ARBA" id="ARBA00001933"/>
    </source>
</evidence>
<evidence type="ECO:0000256" key="5">
    <source>
        <dbReference type="ARBA" id="ARBA00023239"/>
    </source>
</evidence>
<dbReference type="EMBL" id="JAJEPS010000017">
    <property type="protein sequence ID" value="MCC2127284.1"/>
    <property type="molecule type" value="Genomic_DNA"/>
</dbReference>
<gene>
    <name evidence="9" type="ORF">LKD36_14020</name>
</gene>
<dbReference type="RefSeq" id="WP_308459974.1">
    <property type="nucleotide sequence ID" value="NZ_JAJEPS010000017.1"/>
</dbReference>
<dbReference type="Pfam" id="PF01276">
    <property type="entry name" value="OKR_DC_1"/>
    <property type="match status" value="1"/>
</dbReference>
<evidence type="ECO:0000256" key="6">
    <source>
        <dbReference type="SAM" id="Coils"/>
    </source>
</evidence>
<dbReference type="InterPro" id="IPR052357">
    <property type="entry name" value="Orn_Lys_Arg_decarboxylase-I"/>
</dbReference>
<accession>A0AAE3A873</accession>
<evidence type="ECO:0000256" key="2">
    <source>
        <dbReference type="ARBA" id="ARBA00010671"/>
    </source>
</evidence>
<dbReference type="Pfam" id="PF03711">
    <property type="entry name" value="OKR_DC_1_C"/>
    <property type="match status" value="1"/>
</dbReference>
<comment type="caution">
    <text evidence="9">The sequence shown here is derived from an EMBL/GenBank/DDBJ whole genome shotgun (WGS) entry which is preliminary data.</text>
</comment>
<keyword evidence="4" id="KW-0663">Pyridoxal phosphate</keyword>
<evidence type="ECO:0000256" key="4">
    <source>
        <dbReference type="ARBA" id="ARBA00022898"/>
    </source>
</evidence>
<dbReference type="AlphaFoldDB" id="A0AAE3A873"/>
<comment type="similarity">
    <text evidence="2">Belongs to the Orn/Lys/Arg decarboxylase class-I family.</text>
</comment>
<comment type="cofactor">
    <cofactor evidence="1">
        <name>pyridoxal 5'-phosphate</name>
        <dbReference type="ChEBI" id="CHEBI:597326"/>
    </cofactor>
</comment>
<sequence>MSELLKKLETYADSDYLPMHMPGHKRRMGDLGNPFFIDITEIDGFDDLHHAEGILKQAEERAAELYGSEETHYLVNGSTSGILAAISGCTAAGGTVLLARNSHKSAYHAVLLRGLHVHYIYPQPAGKMGINGPVTAENVDRLLEEHPETKMVYITSPTYDGVVSDVEQIAEVVHRRKLPLIVDEAHGAHFPFSEQFPKDSVSCGADVVIHSVHKTLPSLTQTALIHLNGDLINREKIRYFLGVYQSSSPSYVMMAGIDQCMEWVSSHRKEFDSFAQRLQEVRAELRKLQALELLEVPGIDPSKILLSGRRYSVTGNELSDMLREDFHIELEMACGEYACALTSVADRQEDLRRLLEACRKLDEKILRERNQVPEKQYGTDNVLKTRHAGTIQETFEQPSFWCDLKASDGKVSSGFVIPYPPGIPLLVPGEEVTEEIRDRILRYVQDGLTVYGCENQKIKVVGKQETWEKYFV</sequence>
<dbReference type="InterPro" id="IPR015424">
    <property type="entry name" value="PyrdxlP-dep_Trfase"/>
</dbReference>
<name>A0AAE3A873_9FIRM</name>
<dbReference type="Gene3D" id="3.90.105.10">
    <property type="entry name" value="Molybdopterin biosynthesis moea protein, domain 2"/>
    <property type="match status" value="1"/>
</dbReference>
<keyword evidence="6" id="KW-0175">Coiled coil</keyword>
<evidence type="ECO:0000313" key="9">
    <source>
        <dbReference type="EMBL" id="MCC2127284.1"/>
    </source>
</evidence>
<dbReference type="InterPro" id="IPR008286">
    <property type="entry name" value="Prn/Lys/Arg_de-COase_C"/>
</dbReference>
<dbReference type="Gene3D" id="3.40.640.10">
    <property type="entry name" value="Type I PLP-dependent aspartate aminotransferase-like (Major domain)"/>
    <property type="match status" value="1"/>
</dbReference>
<dbReference type="InterPro" id="IPR000310">
    <property type="entry name" value="Orn/Lys/Arg_deCO2ase_major_dom"/>
</dbReference>
<proteinExistence type="inferred from homology"/>
<keyword evidence="10" id="KW-1185">Reference proteome</keyword>
<keyword evidence="9" id="KW-0808">Transferase</keyword>
<dbReference type="GO" id="GO:0016831">
    <property type="term" value="F:carboxy-lyase activity"/>
    <property type="evidence" value="ECO:0007669"/>
    <property type="project" value="UniProtKB-KW"/>
</dbReference>
<evidence type="ECO:0000259" key="7">
    <source>
        <dbReference type="Pfam" id="PF01276"/>
    </source>
</evidence>
<feature type="domain" description="Orn/Lys/Arg decarboxylases family 1 pyridoxal-P attachment site" evidence="7">
    <location>
        <begin position="6"/>
        <end position="295"/>
    </location>
</feature>
<keyword evidence="9" id="KW-0032">Aminotransferase</keyword>
<dbReference type="GO" id="GO:0008483">
    <property type="term" value="F:transaminase activity"/>
    <property type="evidence" value="ECO:0007669"/>
    <property type="project" value="UniProtKB-KW"/>
</dbReference>
<keyword evidence="5" id="KW-0456">Lyase</keyword>
<evidence type="ECO:0000259" key="8">
    <source>
        <dbReference type="Pfam" id="PF03711"/>
    </source>
</evidence>
<reference evidence="9 10" key="1">
    <citation type="submission" date="2021-10" db="EMBL/GenBank/DDBJ databases">
        <title>Anaerobic single-cell dispensing facilitates the cultivation of human gut bacteria.</title>
        <authorList>
            <person name="Afrizal A."/>
        </authorList>
    </citation>
    <scope>NUCLEOTIDE SEQUENCE [LARGE SCALE GENOMIC DNA]</scope>
    <source>
        <strain evidence="9 10">CLA-AA-H276</strain>
    </source>
</reference>
<protein>
    <submittedName>
        <fullName evidence="9">Aminotransferase class I/II-fold pyridoxal phosphate-dependent enzyme</fullName>
    </submittedName>
</protein>
<keyword evidence="3" id="KW-0210">Decarboxylase</keyword>
<dbReference type="InterPro" id="IPR015421">
    <property type="entry name" value="PyrdxlP-dep_Trfase_major"/>
</dbReference>
<feature type="coiled-coil region" evidence="6">
    <location>
        <begin position="344"/>
        <end position="371"/>
    </location>
</feature>
<evidence type="ECO:0000256" key="3">
    <source>
        <dbReference type="ARBA" id="ARBA00022793"/>
    </source>
</evidence>
<dbReference type="PANTHER" id="PTHR43277">
    <property type="entry name" value="ARGININE DECARBOXYLASE"/>
    <property type="match status" value="1"/>
</dbReference>
<dbReference type="PANTHER" id="PTHR43277:SF4">
    <property type="entry name" value="ARGININE DECARBOXYLASE"/>
    <property type="match status" value="1"/>
</dbReference>
<dbReference type="SUPFAM" id="SSF55904">
    <property type="entry name" value="Ornithine decarboxylase C-terminal domain"/>
    <property type="match status" value="1"/>
</dbReference>
<evidence type="ECO:0000313" key="10">
    <source>
        <dbReference type="Proteomes" id="UP001198220"/>
    </source>
</evidence>
<dbReference type="Proteomes" id="UP001198220">
    <property type="component" value="Unassembled WGS sequence"/>
</dbReference>
<organism evidence="9 10">
    <name type="scientific">Hominiventricola filiformis</name>
    <dbReference type="NCBI Taxonomy" id="2885352"/>
    <lineage>
        <taxon>Bacteria</taxon>
        <taxon>Bacillati</taxon>
        <taxon>Bacillota</taxon>
        <taxon>Clostridia</taxon>
        <taxon>Lachnospirales</taxon>
        <taxon>Lachnospiraceae</taxon>
        <taxon>Hominiventricola</taxon>
    </lineage>
</organism>
<dbReference type="SUPFAM" id="SSF53383">
    <property type="entry name" value="PLP-dependent transferases"/>
    <property type="match status" value="1"/>
</dbReference>
<dbReference type="InterPro" id="IPR036633">
    <property type="entry name" value="Prn/Lys/Arg_de-COase_C_sf"/>
</dbReference>